<reference evidence="1" key="1">
    <citation type="journal article" date="2015" name="Proc. Natl. Acad. Sci. U.S.A.">
        <title>Networks of energetic and metabolic interactions define dynamics in microbial communities.</title>
        <authorList>
            <person name="Embree M."/>
            <person name="Liu J.K."/>
            <person name="Al-Bassam M.M."/>
            <person name="Zengler K."/>
        </authorList>
    </citation>
    <scope>NUCLEOTIDE SEQUENCE</scope>
</reference>
<dbReference type="EMBL" id="LNQE01000124">
    <property type="protein sequence ID" value="KUG29155.1"/>
    <property type="molecule type" value="Genomic_DNA"/>
</dbReference>
<evidence type="ECO:0000313" key="1">
    <source>
        <dbReference type="EMBL" id="KUG29155.1"/>
    </source>
</evidence>
<name>A0A0W8G9I5_9ZZZZ</name>
<sequence>MAYPSHNVLFLQNSRIRIAKRGGGPMAGPMACPMTAMSPRRGAA</sequence>
<dbReference type="AlphaFoldDB" id="A0A0W8G9I5"/>
<protein>
    <submittedName>
        <fullName evidence="1">Uncharacterized protein</fullName>
    </submittedName>
</protein>
<gene>
    <name evidence="1" type="ORF">ASZ90_000935</name>
</gene>
<proteinExistence type="predicted"/>
<organism evidence="1">
    <name type="scientific">hydrocarbon metagenome</name>
    <dbReference type="NCBI Taxonomy" id="938273"/>
    <lineage>
        <taxon>unclassified sequences</taxon>
        <taxon>metagenomes</taxon>
        <taxon>ecological metagenomes</taxon>
    </lineage>
</organism>
<comment type="caution">
    <text evidence="1">The sequence shown here is derived from an EMBL/GenBank/DDBJ whole genome shotgun (WGS) entry which is preliminary data.</text>
</comment>
<accession>A0A0W8G9I5</accession>